<dbReference type="Gene3D" id="3.40.50.150">
    <property type="entry name" value="Vaccinia Virus protein VP39"/>
    <property type="match status" value="1"/>
</dbReference>
<evidence type="ECO:0000313" key="3">
    <source>
        <dbReference type="Proteomes" id="UP000528457"/>
    </source>
</evidence>
<dbReference type="SUPFAM" id="SSF53335">
    <property type="entry name" value="S-adenosyl-L-methionine-dependent methyltransferases"/>
    <property type="match status" value="1"/>
</dbReference>
<dbReference type="InParanoid" id="A0A7X0JPN8"/>
<dbReference type="GO" id="GO:0032259">
    <property type="term" value="P:methylation"/>
    <property type="evidence" value="ECO:0007669"/>
    <property type="project" value="UniProtKB-KW"/>
</dbReference>
<dbReference type="Pfam" id="PF13847">
    <property type="entry name" value="Methyltransf_31"/>
    <property type="match status" value="1"/>
</dbReference>
<feature type="domain" description="Methyltransferase" evidence="1">
    <location>
        <begin position="12"/>
        <end position="157"/>
    </location>
</feature>
<dbReference type="AlphaFoldDB" id="A0A7X0JPN8"/>
<dbReference type="InterPro" id="IPR029063">
    <property type="entry name" value="SAM-dependent_MTases_sf"/>
</dbReference>
<proteinExistence type="predicted"/>
<dbReference type="InterPro" id="IPR025714">
    <property type="entry name" value="Methyltranfer_dom"/>
</dbReference>
<reference evidence="2 3" key="1">
    <citation type="submission" date="2020-08" db="EMBL/GenBank/DDBJ databases">
        <title>Genomic Encyclopedia of Type Strains, Phase IV (KMG-IV): sequencing the most valuable type-strain genomes for metagenomic binning, comparative biology and taxonomic classification.</title>
        <authorList>
            <person name="Goeker M."/>
        </authorList>
    </citation>
    <scope>NUCLEOTIDE SEQUENCE [LARGE SCALE GENOMIC DNA]</scope>
    <source>
        <strain evidence="2 3">DSM 22368</strain>
    </source>
</reference>
<dbReference type="EMBL" id="JACHHT010000001">
    <property type="protein sequence ID" value="MBB6519937.1"/>
    <property type="molecule type" value="Genomic_DNA"/>
</dbReference>
<keyword evidence="3" id="KW-1185">Reference proteome</keyword>
<keyword evidence="2" id="KW-0830">Ubiquinone</keyword>
<accession>A0A7X0JPN8</accession>
<comment type="caution">
    <text evidence="2">The sequence shown here is derived from an EMBL/GenBank/DDBJ whole genome shotgun (WGS) entry which is preliminary data.</text>
</comment>
<sequence>MQTINFQRLELKDGERFLDVGCGEGRHTIGAYLHANVEAIGVDLSEKDLDIARERVEQFIDKDNSEKSIRFQQANALELPFEDNSFDKVICSEVLEHIPDFQGVLKELQRVVKEDGVIGISVPRAWPEDICWRLSDEYHKTPGGHIRIFNATHLRREVEDLGWQRYYRHWAHALHVPYWWLKCKYWGQEDDQVWALRNYHKFLVWDLMQQPLLTRVLDKMLNPLMGKSIVMYFKKNPTTEQGK</sequence>
<gene>
    <name evidence="2" type="ORF">HNR48_000215</name>
</gene>
<dbReference type="Proteomes" id="UP000528457">
    <property type="component" value="Unassembled WGS sequence"/>
</dbReference>
<dbReference type="CDD" id="cd02440">
    <property type="entry name" value="AdoMet_MTases"/>
    <property type="match status" value="1"/>
</dbReference>
<keyword evidence="2" id="KW-0489">Methyltransferase</keyword>
<name>A0A7X0JPN8_9GAMM</name>
<organism evidence="2 3">
    <name type="scientific">Pseudoteredinibacter isoporae</name>
    <dbReference type="NCBI Taxonomy" id="570281"/>
    <lineage>
        <taxon>Bacteria</taxon>
        <taxon>Pseudomonadati</taxon>
        <taxon>Pseudomonadota</taxon>
        <taxon>Gammaproteobacteria</taxon>
        <taxon>Cellvibrionales</taxon>
        <taxon>Cellvibrionaceae</taxon>
        <taxon>Pseudoteredinibacter</taxon>
    </lineage>
</organism>
<dbReference type="PANTHER" id="PTHR43861">
    <property type="entry name" value="TRANS-ACONITATE 2-METHYLTRANSFERASE-RELATED"/>
    <property type="match status" value="1"/>
</dbReference>
<dbReference type="GO" id="GO:0008168">
    <property type="term" value="F:methyltransferase activity"/>
    <property type="evidence" value="ECO:0007669"/>
    <property type="project" value="UniProtKB-KW"/>
</dbReference>
<evidence type="ECO:0000313" key="2">
    <source>
        <dbReference type="EMBL" id="MBB6519937.1"/>
    </source>
</evidence>
<dbReference type="RefSeq" id="WP_166852736.1">
    <property type="nucleotide sequence ID" value="NZ_JAAONY010000001.1"/>
</dbReference>
<protein>
    <submittedName>
        <fullName evidence="2">Ubiquinone/menaquinone biosynthesis C-methylase UbiE</fullName>
    </submittedName>
</protein>
<evidence type="ECO:0000259" key="1">
    <source>
        <dbReference type="Pfam" id="PF13847"/>
    </source>
</evidence>
<keyword evidence="2" id="KW-0808">Transferase</keyword>